<comment type="caution">
    <text evidence="1">The sequence shown here is derived from an EMBL/GenBank/DDBJ whole genome shotgun (WGS) entry which is preliminary data.</text>
</comment>
<dbReference type="Pfam" id="PF02566">
    <property type="entry name" value="OsmC"/>
    <property type="match status" value="1"/>
</dbReference>
<dbReference type="InterPro" id="IPR015946">
    <property type="entry name" value="KH_dom-like_a/b"/>
</dbReference>
<dbReference type="SUPFAM" id="SSF82784">
    <property type="entry name" value="OsmC-like"/>
    <property type="match status" value="1"/>
</dbReference>
<dbReference type="AlphaFoldDB" id="A0A6L3ZHD6"/>
<dbReference type="Proteomes" id="UP000484164">
    <property type="component" value="Unassembled WGS sequence"/>
</dbReference>
<evidence type="ECO:0000313" key="1">
    <source>
        <dbReference type="EMBL" id="KAB2816895.1"/>
    </source>
</evidence>
<dbReference type="OrthoDB" id="9804010at2"/>
<gene>
    <name evidence="1" type="ORF">F8C82_00420</name>
</gene>
<proteinExistence type="predicted"/>
<dbReference type="PANTHER" id="PTHR34352">
    <property type="entry name" value="PROTEIN YHFA"/>
    <property type="match status" value="1"/>
</dbReference>
<organism evidence="1 2">
    <name type="scientific">Phaeocystidibacter marisrubri</name>
    <dbReference type="NCBI Taxonomy" id="1577780"/>
    <lineage>
        <taxon>Bacteria</taxon>
        <taxon>Pseudomonadati</taxon>
        <taxon>Bacteroidota</taxon>
        <taxon>Flavobacteriia</taxon>
        <taxon>Flavobacteriales</taxon>
        <taxon>Phaeocystidibacteraceae</taxon>
        <taxon>Phaeocystidibacter</taxon>
    </lineage>
</organism>
<name>A0A6L3ZHD6_9FLAO</name>
<dbReference type="Gene3D" id="3.30.300.20">
    <property type="match status" value="1"/>
</dbReference>
<protein>
    <submittedName>
        <fullName evidence="1">OsmC family protein</fullName>
    </submittedName>
</protein>
<dbReference type="EMBL" id="WBVQ01000001">
    <property type="protein sequence ID" value="KAB2816895.1"/>
    <property type="molecule type" value="Genomic_DNA"/>
</dbReference>
<accession>A0A6L3ZHD6</accession>
<sequence>MSTVQVVADHTTGMSFDANVENYHVIVDAKEEFGGVGKGPSPKPLLLVALAGCTGMDVVSLLEKMRQEYTSFKIAVTGEQTETHPKYYHKIHVDYQFVGSDLDPAKVQKAVDMSQDKYCGVSHMLKAASELTYDISIKAE</sequence>
<evidence type="ECO:0000313" key="2">
    <source>
        <dbReference type="Proteomes" id="UP000484164"/>
    </source>
</evidence>
<dbReference type="RefSeq" id="WP_151691467.1">
    <property type="nucleotide sequence ID" value="NZ_BMGX01000002.1"/>
</dbReference>
<dbReference type="InterPro" id="IPR003718">
    <property type="entry name" value="OsmC/Ohr_fam"/>
</dbReference>
<dbReference type="InterPro" id="IPR036102">
    <property type="entry name" value="OsmC/Ohrsf"/>
</dbReference>
<keyword evidence="2" id="KW-1185">Reference proteome</keyword>
<reference evidence="1 2" key="1">
    <citation type="submission" date="2019-10" db="EMBL/GenBank/DDBJ databases">
        <title>Genome sequence of Phaeocystidibacter marisrubri JCM30614 (type strain).</title>
        <authorList>
            <person name="Bowman J.P."/>
        </authorList>
    </citation>
    <scope>NUCLEOTIDE SEQUENCE [LARGE SCALE GENOMIC DNA]</scope>
    <source>
        <strain evidence="1 2">JCM 30614</strain>
    </source>
</reference>
<dbReference type="PANTHER" id="PTHR34352:SF1">
    <property type="entry name" value="PROTEIN YHFA"/>
    <property type="match status" value="1"/>
</dbReference>